<organism evidence="3 4">
    <name type="scientific">Chrysochromulina tobinii</name>
    <dbReference type="NCBI Taxonomy" id="1460289"/>
    <lineage>
        <taxon>Eukaryota</taxon>
        <taxon>Haptista</taxon>
        <taxon>Haptophyta</taxon>
        <taxon>Prymnesiophyceae</taxon>
        <taxon>Prymnesiales</taxon>
        <taxon>Chrysochromulinaceae</taxon>
        <taxon>Chrysochromulina</taxon>
    </lineage>
</organism>
<dbReference type="GO" id="GO:0007030">
    <property type="term" value="P:Golgi organization"/>
    <property type="evidence" value="ECO:0007669"/>
    <property type="project" value="TreeGrafter"/>
</dbReference>
<dbReference type="EMBL" id="JWZX01002637">
    <property type="protein sequence ID" value="KOO27981.1"/>
    <property type="molecule type" value="Genomic_DNA"/>
</dbReference>
<feature type="compositionally biased region" description="Low complexity" evidence="1">
    <location>
        <begin position="598"/>
        <end position="636"/>
    </location>
</feature>
<keyword evidence="4" id="KW-1185">Reference proteome</keyword>
<dbReference type="Pfam" id="PF20671">
    <property type="entry name" value="COG3_C"/>
    <property type="match status" value="1"/>
</dbReference>
<dbReference type="GO" id="GO:0005801">
    <property type="term" value="C:cis-Golgi network"/>
    <property type="evidence" value="ECO:0007669"/>
    <property type="project" value="InterPro"/>
</dbReference>
<dbReference type="PANTHER" id="PTHR13302:SF8">
    <property type="entry name" value="CONSERVED OLIGOMERIC GOLGI COMPLEX SUBUNIT 3"/>
    <property type="match status" value="1"/>
</dbReference>
<evidence type="ECO:0000259" key="2">
    <source>
        <dbReference type="Pfam" id="PF20671"/>
    </source>
</evidence>
<dbReference type="GO" id="GO:0006886">
    <property type="term" value="P:intracellular protein transport"/>
    <property type="evidence" value="ECO:0007669"/>
    <property type="project" value="InterPro"/>
</dbReference>
<dbReference type="Proteomes" id="UP000037460">
    <property type="component" value="Unassembled WGS sequence"/>
</dbReference>
<gene>
    <name evidence="3" type="ORF">Ctob_001461</name>
</gene>
<accession>A0A0M0JN44</accession>
<reference evidence="4" key="1">
    <citation type="journal article" date="2015" name="PLoS Genet.">
        <title>Genome Sequence and Transcriptome Analyses of Chrysochromulina tobin: Metabolic Tools for Enhanced Algal Fitness in the Prominent Order Prymnesiales (Haptophyceae).</title>
        <authorList>
            <person name="Hovde B.T."/>
            <person name="Deodato C.R."/>
            <person name="Hunsperger H.M."/>
            <person name="Ryken S.A."/>
            <person name="Yost W."/>
            <person name="Jha R.K."/>
            <person name="Patterson J."/>
            <person name="Monnat R.J. Jr."/>
            <person name="Barlow S.B."/>
            <person name="Starkenburg S.R."/>
            <person name="Cattolico R.A."/>
        </authorList>
    </citation>
    <scope>NUCLEOTIDE SEQUENCE</scope>
    <source>
        <strain evidence="4">CCMP291</strain>
    </source>
</reference>
<feature type="region of interest" description="Disordered" evidence="1">
    <location>
        <begin position="438"/>
        <end position="474"/>
    </location>
</feature>
<name>A0A0M0JN44_9EUKA</name>
<dbReference type="GO" id="GO:0016020">
    <property type="term" value="C:membrane"/>
    <property type="evidence" value="ECO:0007669"/>
    <property type="project" value="InterPro"/>
</dbReference>
<evidence type="ECO:0000313" key="3">
    <source>
        <dbReference type="EMBL" id="KOO27981.1"/>
    </source>
</evidence>
<protein>
    <submittedName>
        <fullName evidence="3">Conserved oligomeric golgi complex subunit 3-like protein</fullName>
    </submittedName>
</protein>
<sequence length="929" mass="98073">MSSFADRAVLSASQLDAIRHLELWAQANTGESETTGATDDDDDADVAYSLDPNAAPPLDPENPQLVRHRKADAPPGSVAPVRTMGDLEAFVLRIDAITRKDLYELDHAELRRLKGMHDCCVRVATGADELRRRLDEKARECALMRGTTSEMLAEVGTQMRNLREQAAINEALHAQLAPLEEAKAVGATLDRLAWRDDTPHSPAHPLVQALATLDKSARHLQAHAHWTNSAVHLAQVNALRARALRLAAALVTRPLDALTLAATAQLTQLAQPAQPAAAGKSTAIAADIGGSAGAGAGAGATAAPPSSATVDGLGSAAAPIATSESAAAAREALETETLYLRFRELALRVRPWIVELEGAHKGAPSGSELGAVLRETRQEYWRHRRTGVGPCLRAALGRIAQEEGEQDVAAQTRACCNHVLRVCRNEHALFHAFFATSEEGDEGGGGGGLGVERSAGDGVGGAASEKVSSDGVSAGAGSAEDEAAVLAAEIEALCYALYDHMRPLLLRQRETSLLCEVVLVCRTEVLPTISDGGAPCRPLYPIVERLLQDAQERLTFRVQTFIRDEIRAFRPSPADLEWPRVAVGAPMQPSAAEPPTTPMGATSAAATSATAATAATGATPATALPPRSAEEPPASADETRGSSMEDGWYVTVARALSCLALLYRCVPRSVFEGLAQEILSECAASVERAAMQVRAKHRDSSRLHGTLFSIAQLLVLREQIAPFDTAFAVTDRGLDFTQTRAMMRTIVERRGRLGGLGGVVELLQQGTPSLVKSQRDAKVALDRELRAACEEFIRHCTDAVAKPITSLVHTLAPPAAADGAMPKSPGGPSASAMPNDPAIEAAMTQAEQGLEAGLRPAYALMAAYLPEPSTRAILFAPIRAAIIDALGQLQTILNAFELTAPKGLSLKPERLSRLAAAVDALGGAPAARK</sequence>
<feature type="domain" description="Conserved oligomeric Golgi complex subunit 3 C-terminal" evidence="2">
    <location>
        <begin position="337"/>
        <end position="738"/>
    </location>
</feature>
<dbReference type="OrthoDB" id="296793at2759"/>
<evidence type="ECO:0000256" key="1">
    <source>
        <dbReference type="SAM" id="MobiDB-lite"/>
    </source>
</evidence>
<dbReference type="InterPro" id="IPR048685">
    <property type="entry name" value="COG3_C"/>
</dbReference>
<proteinExistence type="predicted"/>
<dbReference type="AlphaFoldDB" id="A0A0M0JN44"/>
<comment type="caution">
    <text evidence="3">The sequence shown here is derived from an EMBL/GenBank/DDBJ whole genome shotgun (WGS) entry which is preliminary data.</text>
</comment>
<dbReference type="PANTHER" id="PTHR13302">
    <property type="entry name" value="CONSERVED OLIGOMERIC GOLGI COMPLEX COMPONENT 3"/>
    <property type="match status" value="1"/>
</dbReference>
<feature type="region of interest" description="Disordered" evidence="1">
    <location>
        <begin position="586"/>
        <end position="642"/>
    </location>
</feature>
<dbReference type="InterPro" id="IPR007265">
    <property type="entry name" value="COG_su3"/>
</dbReference>
<evidence type="ECO:0000313" key="4">
    <source>
        <dbReference type="Proteomes" id="UP000037460"/>
    </source>
</evidence>
<dbReference type="GO" id="GO:0017119">
    <property type="term" value="C:Golgi transport complex"/>
    <property type="evidence" value="ECO:0007669"/>
    <property type="project" value="TreeGrafter"/>
</dbReference>
<dbReference type="GO" id="GO:0006891">
    <property type="term" value="P:intra-Golgi vesicle-mediated transport"/>
    <property type="evidence" value="ECO:0007669"/>
    <property type="project" value="TreeGrafter"/>
</dbReference>